<protein>
    <submittedName>
        <fullName evidence="1">Uncharacterized protein</fullName>
    </submittedName>
</protein>
<dbReference type="EMBL" id="CAADFN010000012">
    <property type="protein sequence ID" value="VFK14961.1"/>
    <property type="molecule type" value="Genomic_DNA"/>
</dbReference>
<proteinExistence type="predicted"/>
<organism evidence="1">
    <name type="scientific">Candidatus Kentrum sp. LFY</name>
    <dbReference type="NCBI Taxonomy" id="2126342"/>
    <lineage>
        <taxon>Bacteria</taxon>
        <taxon>Pseudomonadati</taxon>
        <taxon>Pseudomonadota</taxon>
        <taxon>Gammaproteobacteria</taxon>
        <taxon>Candidatus Kentrum</taxon>
    </lineage>
</organism>
<reference evidence="1" key="1">
    <citation type="submission" date="2019-02" db="EMBL/GenBank/DDBJ databases">
        <authorList>
            <person name="Gruber-Vodicka R. H."/>
            <person name="Seah K. B. B."/>
        </authorList>
    </citation>
    <scope>NUCLEOTIDE SEQUENCE</scope>
    <source>
        <strain evidence="1">BECK_BY7</strain>
    </source>
</reference>
<dbReference type="AlphaFoldDB" id="A0A450WDC4"/>
<gene>
    <name evidence="1" type="ORF">BECKLFY1418C_GA0070996_10129</name>
</gene>
<accession>A0A450WDC4</accession>
<evidence type="ECO:0000313" key="1">
    <source>
        <dbReference type="EMBL" id="VFK14961.1"/>
    </source>
</evidence>
<name>A0A450WDC4_9GAMM</name>
<sequence>MNLESPMKQPSTQDSGEIRKYSRKEFDALYEWLKTLPKISEETLREIRSRIDMLLAAEGA</sequence>